<organism evidence="2 3">
    <name type="scientific">Pontiella agarivorans</name>
    <dbReference type="NCBI Taxonomy" id="3038953"/>
    <lineage>
        <taxon>Bacteria</taxon>
        <taxon>Pseudomonadati</taxon>
        <taxon>Kiritimatiellota</taxon>
        <taxon>Kiritimatiellia</taxon>
        <taxon>Kiritimatiellales</taxon>
        <taxon>Pontiellaceae</taxon>
        <taxon>Pontiella</taxon>
    </lineage>
</organism>
<sequence length="72" mass="8230">MNRPSINIVVQVLCCVATLIMLLLCIWAIRDAWFPTEIIIQKHPDPNDQFYLFNRQLTFIAGALSIVAFLPV</sequence>
<name>A0ABU5MS46_9BACT</name>
<dbReference type="RefSeq" id="WP_322606798.1">
    <property type="nucleotide sequence ID" value="NZ_JARVCO010000001.1"/>
</dbReference>
<proteinExistence type="predicted"/>
<feature type="transmembrane region" description="Helical" evidence="1">
    <location>
        <begin position="50"/>
        <end position="70"/>
    </location>
</feature>
<reference evidence="2 3" key="1">
    <citation type="journal article" date="2024" name="Appl. Environ. Microbiol.">
        <title>Pontiella agarivorans sp. nov., a novel marine anaerobic bacterium capable of degrading macroalgal polysaccharides and fixing nitrogen.</title>
        <authorList>
            <person name="Liu N."/>
            <person name="Kivenson V."/>
            <person name="Peng X."/>
            <person name="Cui Z."/>
            <person name="Lankiewicz T.S."/>
            <person name="Gosselin K.M."/>
            <person name="English C.J."/>
            <person name="Blair E.M."/>
            <person name="O'Malley M.A."/>
            <person name="Valentine D.L."/>
        </authorList>
    </citation>
    <scope>NUCLEOTIDE SEQUENCE [LARGE SCALE GENOMIC DNA]</scope>
    <source>
        <strain evidence="2 3">NLcol2</strain>
    </source>
</reference>
<keyword evidence="1" id="KW-0472">Membrane</keyword>
<evidence type="ECO:0000313" key="3">
    <source>
        <dbReference type="Proteomes" id="UP001290861"/>
    </source>
</evidence>
<keyword evidence="3" id="KW-1185">Reference proteome</keyword>
<dbReference type="EMBL" id="JARVCO010000001">
    <property type="protein sequence ID" value="MDZ8116992.1"/>
    <property type="molecule type" value="Genomic_DNA"/>
</dbReference>
<evidence type="ECO:0000256" key="1">
    <source>
        <dbReference type="SAM" id="Phobius"/>
    </source>
</evidence>
<feature type="transmembrane region" description="Helical" evidence="1">
    <location>
        <begin position="6"/>
        <end position="29"/>
    </location>
</feature>
<dbReference type="Proteomes" id="UP001290861">
    <property type="component" value="Unassembled WGS sequence"/>
</dbReference>
<evidence type="ECO:0000313" key="2">
    <source>
        <dbReference type="EMBL" id="MDZ8116992.1"/>
    </source>
</evidence>
<keyword evidence="1" id="KW-1133">Transmembrane helix</keyword>
<accession>A0ABU5MS46</accession>
<feature type="non-terminal residue" evidence="2">
    <location>
        <position position="72"/>
    </location>
</feature>
<protein>
    <submittedName>
        <fullName evidence="2">Uncharacterized protein</fullName>
    </submittedName>
</protein>
<keyword evidence="1" id="KW-0812">Transmembrane</keyword>
<gene>
    <name evidence="2" type="ORF">P9H32_00005</name>
</gene>
<comment type="caution">
    <text evidence="2">The sequence shown here is derived from an EMBL/GenBank/DDBJ whole genome shotgun (WGS) entry which is preliminary data.</text>
</comment>